<evidence type="ECO:0000313" key="3">
    <source>
        <dbReference type="Proteomes" id="UP001172708"/>
    </source>
</evidence>
<evidence type="ECO:0000313" key="2">
    <source>
        <dbReference type="EMBL" id="MDN4480624.1"/>
    </source>
</evidence>
<feature type="region of interest" description="Disordered" evidence="1">
    <location>
        <begin position="1"/>
        <end position="67"/>
    </location>
</feature>
<feature type="compositionally biased region" description="Low complexity" evidence="1">
    <location>
        <begin position="35"/>
        <end position="49"/>
    </location>
</feature>
<dbReference type="RefSeq" id="WP_301142063.1">
    <property type="nucleotide sequence ID" value="NZ_JAUHQA010000001.1"/>
</dbReference>
<evidence type="ECO:0000256" key="1">
    <source>
        <dbReference type="SAM" id="MobiDB-lite"/>
    </source>
</evidence>
<dbReference type="EMBL" id="JAUHQA010000001">
    <property type="protein sequence ID" value="MDN4480624.1"/>
    <property type="molecule type" value="Genomic_DNA"/>
</dbReference>
<proteinExistence type="predicted"/>
<reference evidence="2" key="1">
    <citation type="submission" date="2023-06" db="EMBL/GenBank/DDBJ databases">
        <title>Egi l300058.</title>
        <authorList>
            <person name="Gao L."/>
            <person name="Fang B.-Z."/>
            <person name="Li W.-J."/>
        </authorList>
    </citation>
    <scope>NUCLEOTIDE SEQUENCE</scope>
    <source>
        <strain evidence="2">EGI L300058</strain>
    </source>
</reference>
<comment type="caution">
    <text evidence="2">The sequence shown here is derived from an EMBL/GenBank/DDBJ whole genome shotgun (WGS) entry which is preliminary data.</text>
</comment>
<feature type="compositionally biased region" description="Polar residues" evidence="1">
    <location>
        <begin position="15"/>
        <end position="31"/>
    </location>
</feature>
<accession>A0ABT8GGZ6</accession>
<gene>
    <name evidence="2" type="ORF">QQX02_06775</name>
</gene>
<name>A0ABT8GGZ6_9MICO</name>
<dbReference type="Proteomes" id="UP001172708">
    <property type="component" value="Unassembled WGS sequence"/>
</dbReference>
<organism evidence="2 3">
    <name type="scientific">Demequina muriae</name>
    <dbReference type="NCBI Taxonomy" id="3051664"/>
    <lineage>
        <taxon>Bacteria</taxon>
        <taxon>Bacillati</taxon>
        <taxon>Actinomycetota</taxon>
        <taxon>Actinomycetes</taxon>
        <taxon>Micrococcales</taxon>
        <taxon>Demequinaceae</taxon>
        <taxon>Demequina</taxon>
    </lineage>
</organism>
<keyword evidence="3" id="KW-1185">Reference proteome</keyword>
<sequence length="385" mass="41986">MGDNGADGLEPMVSHSPSAEPSPTMSSSPTAEPTPDASASAPLAGPPLDDSADGIPEDGYPPLAPDRNSAVTAEAHVTYPEALVMEEWVWDRAGSGWSLEIASVQMNFYTDDWTQPPAVLYLVSPEERYFELTELPERTWDDARVVSWREGHDTAMIWWAADDAEHGRAGFGGAVDLRSGEVDDLSMAVYGETAWDHRFVMANASGDELWRAESEAGFKYNRWSDGADEDGWVASAVVDEFPSADAASFYIGSERPITTADGDRVLLRPSEELSQDTTTMTLFAYDLAADEVTSYRFDRLPRKAELMHAFFDGSDSVYALLHYPVDPDSSASHNNSHGVRVSLAGEGSIERIEYDDEGGSGDTERRRIGFGESSPRSVAREDCGC</sequence>
<protein>
    <submittedName>
        <fullName evidence="2">Uncharacterized protein</fullName>
    </submittedName>
</protein>
<feature type="region of interest" description="Disordered" evidence="1">
    <location>
        <begin position="353"/>
        <end position="385"/>
    </location>
</feature>